<keyword evidence="3" id="KW-1003">Cell membrane</keyword>
<dbReference type="Gene3D" id="1.10.3860.10">
    <property type="entry name" value="Sodium:dicarboxylate symporter"/>
    <property type="match status" value="1"/>
</dbReference>
<dbReference type="PRINTS" id="PR00173">
    <property type="entry name" value="EDTRNSPORT"/>
</dbReference>
<feature type="transmembrane region" description="Helical" evidence="7">
    <location>
        <begin position="377"/>
        <end position="399"/>
    </location>
</feature>
<feature type="transmembrane region" description="Helical" evidence="7">
    <location>
        <begin position="213"/>
        <end position="234"/>
    </location>
</feature>
<dbReference type="GO" id="GO:0006835">
    <property type="term" value="P:dicarboxylic acid transport"/>
    <property type="evidence" value="ECO:0007669"/>
    <property type="project" value="TreeGrafter"/>
</dbReference>
<proteinExistence type="predicted"/>
<evidence type="ECO:0000313" key="8">
    <source>
        <dbReference type="EMBL" id="KEQ26449.1"/>
    </source>
</evidence>
<keyword evidence="4 7" id="KW-0812">Transmembrane</keyword>
<dbReference type="PANTHER" id="PTHR42865:SF7">
    <property type="entry name" value="PROTON_GLUTAMATE-ASPARTATE SYMPORTER"/>
    <property type="match status" value="1"/>
</dbReference>
<protein>
    <submittedName>
        <fullName evidence="8">Amino acid:proton symporter</fullName>
    </submittedName>
</protein>
<feature type="transmembrane region" description="Helical" evidence="7">
    <location>
        <begin position="62"/>
        <end position="87"/>
    </location>
</feature>
<comment type="subcellular location">
    <subcellularLocation>
        <location evidence="1">Cell membrane</location>
        <topology evidence="1">Multi-pass membrane protein</topology>
    </subcellularLocation>
</comment>
<evidence type="ECO:0000256" key="6">
    <source>
        <dbReference type="ARBA" id="ARBA00023136"/>
    </source>
</evidence>
<feature type="transmembrane region" description="Helical" evidence="7">
    <location>
        <begin position="31"/>
        <end position="50"/>
    </location>
</feature>
<dbReference type="EMBL" id="JNVM01000006">
    <property type="protein sequence ID" value="KEQ26449.1"/>
    <property type="molecule type" value="Genomic_DNA"/>
</dbReference>
<dbReference type="eggNOG" id="COG1301">
    <property type="taxonomic scope" value="Bacteria"/>
</dbReference>
<sequence>MIVNSLYIASWAVAVVVLLLLFFAAKKKVGFGTRVLIAMVLGVVVGAVFGKEATDLGTIGSIYVNLIKMIVMPLVIATIISSITSVSDPNMLRKIGTKTIALFLITTGIAAAIGVVVAVIIDPGAGIPYVQDAKFAAREIPSFLKVFMDLVPANPVNEMATGKVVPVIVFAMFVAVAITIEGNRKPESVRPIKEVIQSFAVVMFRVTKLIIRLTPYGVFGLMAAMAAKYGLASLLPMGKVVIAVYIACLLHFVLTYGFLVTFVARVNPIRFLKKIYPVLAVAFTTRSSYATLPVNLEVITKRLKVSDRIASFVAPLGATINMNGCGGLYPAIVAIFVAKVFGIDLTITHYLLIVGSAMIASIGVAGVPGPASISTTVVLASVGLPIEGMAMVLGIDAILDMARTAINATGTTVSSLVVAVTEKEFNREAFNNEADEELENYDVSSRNGGSKTAVAG</sequence>
<feature type="transmembrane region" description="Helical" evidence="7">
    <location>
        <begin position="240"/>
        <end position="263"/>
    </location>
</feature>
<dbReference type="SUPFAM" id="SSF118215">
    <property type="entry name" value="Proton glutamate symport protein"/>
    <property type="match status" value="1"/>
</dbReference>
<dbReference type="PANTHER" id="PTHR42865">
    <property type="entry name" value="PROTON/GLUTAMATE-ASPARTATE SYMPORTER"/>
    <property type="match status" value="1"/>
</dbReference>
<feature type="transmembrane region" description="Helical" evidence="7">
    <location>
        <begin position="160"/>
        <end position="180"/>
    </location>
</feature>
<feature type="transmembrane region" description="Helical" evidence="7">
    <location>
        <begin position="312"/>
        <end position="338"/>
    </location>
</feature>
<dbReference type="Proteomes" id="UP000028123">
    <property type="component" value="Unassembled WGS sequence"/>
</dbReference>
<dbReference type="AlphaFoldDB" id="A0A081P6X6"/>
<organism evidence="8 9">
    <name type="scientific">Paenibacillus tyrfis</name>
    <dbReference type="NCBI Taxonomy" id="1501230"/>
    <lineage>
        <taxon>Bacteria</taxon>
        <taxon>Bacillati</taxon>
        <taxon>Bacillota</taxon>
        <taxon>Bacilli</taxon>
        <taxon>Bacillales</taxon>
        <taxon>Paenibacillaceae</taxon>
        <taxon>Paenibacillus</taxon>
    </lineage>
</organism>
<keyword evidence="9" id="KW-1185">Reference proteome</keyword>
<evidence type="ECO:0000256" key="5">
    <source>
        <dbReference type="ARBA" id="ARBA00022989"/>
    </source>
</evidence>
<dbReference type="GO" id="GO:0015293">
    <property type="term" value="F:symporter activity"/>
    <property type="evidence" value="ECO:0007669"/>
    <property type="project" value="UniProtKB-KW"/>
</dbReference>
<dbReference type="OrthoDB" id="7778689at2"/>
<evidence type="ECO:0000256" key="2">
    <source>
        <dbReference type="ARBA" id="ARBA00022448"/>
    </source>
</evidence>
<comment type="caution">
    <text evidence="8">The sequence shown here is derived from an EMBL/GenBank/DDBJ whole genome shotgun (WGS) entry which is preliminary data.</text>
</comment>
<evidence type="ECO:0000256" key="7">
    <source>
        <dbReference type="SAM" id="Phobius"/>
    </source>
</evidence>
<dbReference type="Pfam" id="PF00375">
    <property type="entry name" value="SDF"/>
    <property type="match status" value="1"/>
</dbReference>
<keyword evidence="2" id="KW-0813">Transport</keyword>
<dbReference type="InterPro" id="IPR036458">
    <property type="entry name" value="Na:dicarbo_symporter_sf"/>
</dbReference>
<keyword evidence="5 7" id="KW-1133">Transmembrane helix</keyword>
<keyword evidence="6 7" id="KW-0472">Membrane</keyword>
<evidence type="ECO:0000256" key="3">
    <source>
        <dbReference type="ARBA" id="ARBA00022475"/>
    </source>
</evidence>
<dbReference type="GO" id="GO:0005886">
    <property type="term" value="C:plasma membrane"/>
    <property type="evidence" value="ECO:0007669"/>
    <property type="project" value="UniProtKB-SubCell"/>
</dbReference>
<feature type="transmembrane region" description="Helical" evidence="7">
    <location>
        <begin position="350"/>
        <end position="371"/>
    </location>
</feature>
<evidence type="ECO:0000313" key="9">
    <source>
        <dbReference type="Proteomes" id="UP000028123"/>
    </source>
</evidence>
<feature type="transmembrane region" description="Helical" evidence="7">
    <location>
        <begin position="6"/>
        <end position="24"/>
    </location>
</feature>
<dbReference type="RefSeq" id="WP_051775179.1">
    <property type="nucleotide sequence ID" value="NZ_FYEP01000001.1"/>
</dbReference>
<name>A0A081P6X6_9BACL</name>
<reference evidence="8 9" key="1">
    <citation type="submission" date="2014-06" db="EMBL/GenBank/DDBJ databases">
        <title>Draft genome sequence of Paenibacillus sp. MSt1.</title>
        <authorList>
            <person name="Aw Y.K."/>
            <person name="Ong K.S."/>
            <person name="Gan H.M."/>
            <person name="Lee S.M."/>
        </authorList>
    </citation>
    <scope>NUCLEOTIDE SEQUENCE [LARGE SCALE GENOMIC DNA]</scope>
    <source>
        <strain evidence="8 9">MSt1</strain>
    </source>
</reference>
<accession>A0A081P6X6</accession>
<feature type="transmembrane region" description="Helical" evidence="7">
    <location>
        <begin position="275"/>
        <end position="292"/>
    </location>
</feature>
<evidence type="ECO:0000256" key="1">
    <source>
        <dbReference type="ARBA" id="ARBA00004651"/>
    </source>
</evidence>
<evidence type="ECO:0000256" key="4">
    <source>
        <dbReference type="ARBA" id="ARBA00022692"/>
    </source>
</evidence>
<feature type="transmembrane region" description="Helical" evidence="7">
    <location>
        <begin position="99"/>
        <end position="121"/>
    </location>
</feature>
<gene>
    <name evidence="8" type="ORF">ET33_31840</name>
</gene>
<dbReference type="InterPro" id="IPR001991">
    <property type="entry name" value="Na-dicarboxylate_symporter"/>
</dbReference>